<accession>A0AAD5P7W7</accession>
<feature type="compositionally biased region" description="Basic and acidic residues" evidence="1">
    <location>
        <begin position="53"/>
        <end position="64"/>
    </location>
</feature>
<feature type="compositionally biased region" description="Polar residues" evidence="1">
    <location>
        <begin position="18"/>
        <end position="40"/>
    </location>
</feature>
<feature type="region of interest" description="Disordered" evidence="1">
    <location>
        <begin position="1"/>
        <end position="64"/>
    </location>
</feature>
<comment type="caution">
    <text evidence="3">The sequence shown here is derived from an EMBL/GenBank/DDBJ whole genome shotgun (WGS) entry which is preliminary data.</text>
</comment>
<dbReference type="PANTHER" id="PTHR38926:SF72">
    <property type="entry name" value="IM:7136021-RELATED"/>
    <property type="match status" value="1"/>
</dbReference>
<evidence type="ECO:0000259" key="2">
    <source>
        <dbReference type="PROSITE" id="PS50181"/>
    </source>
</evidence>
<name>A0AAD5P7W7_9FUNG</name>
<dbReference type="PANTHER" id="PTHR38926">
    <property type="entry name" value="F-BOX DOMAIN CONTAINING PROTEIN, EXPRESSED"/>
    <property type="match status" value="1"/>
</dbReference>
<gene>
    <name evidence="3" type="ORF">BDA99DRAFT_543753</name>
</gene>
<dbReference type="InterPro" id="IPR032675">
    <property type="entry name" value="LRR_dom_sf"/>
</dbReference>
<dbReference type="EMBL" id="JAIXMP010000053">
    <property type="protein sequence ID" value="KAI9245240.1"/>
    <property type="molecule type" value="Genomic_DNA"/>
</dbReference>
<dbReference type="SUPFAM" id="SSF81383">
    <property type="entry name" value="F-box domain"/>
    <property type="match status" value="1"/>
</dbReference>
<organism evidence="3 4">
    <name type="scientific">Phascolomyces articulosus</name>
    <dbReference type="NCBI Taxonomy" id="60185"/>
    <lineage>
        <taxon>Eukaryota</taxon>
        <taxon>Fungi</taxon>
        <taxon>Fungi incertae sedis</taxon>
        <taxon>Mucoromycota</taxon>
        <taxon>Mucoromycotina</taxon>
        <taxon>Mucoromycetes</taxon>
        <taxon>Mucorales</taxon>
        <taxon>Lichtheimiaceae</taxon>
        <taxon>Phascolomyces</taxon>
    </lineage>
</organism>
<protein>
    <recommendedName>
        <fullName evidence="2">F-box domain-containing protein</fullName>
    </recommendedName>
</protein>
<reference evidence="3" key="2">
    <citation type="submission" date="2023-02" db="EMBL/GenBank/DDBJ databases">
        <authorList>
            <consortium name="DOE Joint Genome Institute"/>
            <person name="Mondo S.J."/>
            <person name="Chang Y."/>
            <person name="Wang Y."/>
            <person name="Ahrendt S."/>
            <person name="Andreopoulos W."/>
            <person name="Barry K."/>
            <person name="Beard J."/>
            <person name="Benny G.L."/>
            <person name="Blankenship S."/>
            <person name="Bonito G."/>
            <person name="Cuomo C."/>
            <person name="Desiro A."/>
            <person name="Gervers K.A."/>
            <person name="Hundley H."/>
            <person name="Kuo A."/>
            <person name="LaButti K."/>
            <person name="Lang B.F."/>
            <person name="Lipzen A."/>
            <person name="O'Donnell K."/>
            <person name="Pangilinan J."/>
            <person name="Reynolds N."/>
            <person name="Sandor L."/>
            <person name="Smith M.W."/>
            <person name="Tsang A."/>
            <person name="Grigoriev I.V."/>
            <person name="Stajich J.E."/>
            <person name="Spatafora J.W."/>
        </authorList>
    </citation>
    <scope>NUCLEOTIDE SEQUENCE</scope>
    <source>
        <strain evidence="3">RSA 2281</strain>
    </source>
</reference>
<dbReference type="Gene3D" id="3.80.10.10">
    <property type="entry name" value="Ribonuclease Inhibitor"/>
    <property type="match status" value="1"/>
</dbReference>
<dbReference type="InterPro" id="IPR036047">
    <property type="entry name" value="F-box-like_dom_sf"/>
</dbReference>
<dbReference type="AlphaFoldDB" id="A0AAD5P7W7"/>
<keyword evidence="4" id="KW-1185">Reference proteome</keyword>
<evidence type="ECO:0000313" key="3">
    <source>
        <dbReference type="EMBL" id="KAI9245240.1"/>
    </source>
</evidence>
<dbReference type="Pfam" id="PF12937">
    <property type="entry name" value="F-box-like"/>
    <property type="match status" value="1"/>
</dbReference>
<proteinExistence type="predicted"/>
<evidence type="ECO:0000313" key="4">
    <source>
        <dbReference type="Proteomes" id="UP001209540"/>
    </source>
</evidence>
<dbReference type="InterPro" id="IPR001810">
    <property type="entry name" value="F-box_dom"/>
</dbReference>
<feature type="domain" description="F-box" evidence="2">
    <location>
        <begin position="62"/>
        <end position="109"/>
    </location>
</feature>
<dbReference type="SUPFAM" id="SSF52047">
    <property type="entry name" value="RNI-like"/>
    <property type="match status" value="1"/>
</dbReference>
<reference evidence="3" key="1">
    <citation type="journal article" date="2022" name="IScience">
        <title>Evolution of zygomycete secretomes and the origins of terrestrial fungal ecologies.</title>
        <authorList>
            <person name="Chang Y."/>
            <person name="Wang Y."/>
            <person name="Mondo S."/>
            <person name="Ahrendt S."/>
            <person name="Andreopoulos W."/>
            <person name="Barry K."/>
            <person name="Beard J."/>
            <person name="Benny G.L."/>
            <person name="Blankenship S."/>
            <person name="Bonito G."/>
            <person name="Cuomo C."/>
            <person name="Desiro A."/>
            <person name="Gervers K.A."/>
            <person name="Hundley H."/>
            <person name="Kuo A."/>
            <person name="LaButti K."/>
            <person name="Lang B.F."/>
            <person name="Lipzen A."/>
            <person name="O'Donnell K."/>
            <person name="Pangilinan J."/>
            <person name="Reynolds N."/>
            <person name="Sandor L."/>
            <person name="Smith M.E."/>
            <person name="Tsang A."/>
            <person name="Grigoriev I.V."/>
            <person name="Stajich J.E."/>
            <person name="Spatafora J.W."/>
        </authorList>
    </citation>
    <scope>NUCLEOTIDE SEQUENCE</scope>
    <source>
        <strain evidence="3">RSA 2281</strain>
    </source>
</reference>
<dbReference type="Proteomes" id="UP001209540">
    <property type="component" value="Unassembled WGS sequence"/>
</dbReference>
<dbReference type="Gene3D" id="1.20.1280.50">
    <property type="match status" value="1"/>
</dbReference>
<dbReference type="SMART" id="SM00256">
    <property type="entry name" value="FBOX"/>
    <property type="match status" value="1"/>
</dbReference>
<sequence>MVKFISPNQHHHSGRGRGSTSTTKRVAKNKTSVPTLVITNHQQQQRHRRRHRPQQDHTTPRDGFHHRLPYDVVCQIFNNLELQDLLKCARVCSVWYQLLMEWPGFWRQLSVKMPQVDKPTFDKKTMRWRIQEFRVVGPMDVDLMRDTLTFLANSDNYYVQKLYFRKLSLKGDQDVNLLVRVLQSSPAVKRVEFVDCFFPKDKVFYPILTACSKLSHVSFSKTTLTPTTYGLKRPTKWMQLSSSSSMTIPENPASPIAFSHLTYLKLCFEQTELLHVATGQFSFGILRHCPNLIHLFLDSGGSTYQGHCIRQAIKHCPWLKNLVISDKAVMPTTVTSSIQDTEYHITTSNFFNKNNIYHAAPPKKGQLRRFVLTGGHVHFEREDIVSMYTKARRSLELLYLHYDGNRIGSTLLSKFAHHGTAHCLREIRLSTENMAMVSNSEPSTAKTLAAFLSQCPSLEVLKIIDTFNTRHSPTNYDYIYVDDQVLHTLADRCPLLRHLQVFGRRHYTVEGLLYFATKANHITYLEMDIDRKIILTLVEKIPTLQSLNIRKDQYYHEQPMSVDDKTAVKQILSDRGGMFTVVV</sequence>
<dbReference type="PROSITE" id="PS50181">
    <property type="entry name" value="FBOX"/>
    <property type="match status" value="1"/>
</dbReference>
<evidence type="ECO:0000256" key="1">
    <source>
        <dbReference type="SAM" id="MobiDB-lite"/>
    </source>
</evidence>